<dbReference type="AlphaFoldDB" id="A0A7R8V6F9"/>
<dbReference type="InterPro" id="IPR013087">
    <property type="entry name" value="Znf_C2H2_type"/>
</dbReference>
<feature type="domain" description="C2H2-type" evidence="6">
    <location>
        <begin position="128"/>
        <end position="157"/>
    </location>
</feature>
<dbReference type="SMART" id="SM00355">
    <property type="entry name" value="ZnF_C2H2"/>
    <property type="match status" value="8"/>
</dbReference>
<evidence type="ECO:0000313" key="8">
    <source>
        <dbReference type="Proteomes" id="UP000594454"/>
    </source>
</evidence>
<feature type="domain" description="C2H2-type" evidence="6">
    <location>
        <begin position="184"/>
        <end position="212"/>
    </location>
</feature>
<organism evidence="7 8">
    <name type="scientific">Hermetia illucens</name>
    <name type="common">Black soldier fly</name>
    <dbReference type="NCBI Taxonomy" id="343691"/>
    <lineage>
        <taxon>Eukaryota</taxon>
        <taxon>Metazoa</taxon>
        <taxon>Ecdysozoa</taxon>
        <taxon>Arthropoda</taxon>
        <taxon>Hexapoda</taxon>
        <taxon>Insecta</taxon>
        <taxon>Pterygota</taxon>
        <taxon>Neoptera</taxon>
        <taxon>Endopterygota</taxon>
        <taxon>Diptera</taxon>
        <taxon>Brachycera</taxon>
        <taxon>Stratiomyomorpha</taxon>
        <taxon>Stratiomyidae</taxon>
        <taxon>Hermetiinae</taxon>
        <taxon>Hermetia</taxon>
    </lineage>
</organism>
<dbReference type="SUPFAM" id="SSF57667">
    <property type="entry name" value="beta-beta-alpha zinc fingers"/>
    <property type="match status" value="3"/>
</dbReference>
<feature type="domain" description="C2H2-type" evidence="6">
    <location>
        <begin position="211"/>
        <end position="236"/>
    </location>
</feature>
<dbReference type="PANTHER" id="PTHR24409">
    <property type="entry name" value="ZINC FINGER PROTEIN 142"/>
    <property type="match status" value="1"/>
</dbReference>
<keyword evidence="2" id="KW-0677">Repeat</keyword>
<evidence type="ECO:0000259" key="6">
    <source>
        <dbReference type="PROSITE" id="PS50157"/>
    </source>
</evidence>
<dbReference type="PROSITE" id="PS50157">
    <property type="entry name" value="ZINC_FINGER_C2H2_2"/>
    <property type="match status" value="4"/>
</dbReference>
<dbReference type="GO" id="GO:0000977">
    <property type="term" value="F:RNA polymerase II transcription regulatory region sequence-specific DNA binding"/>
    <property type="evidence" value="ECO:0007669"/>
    <property type="project" value="TreeGrafter"/>
</dbReference>
<keyword evidence="3 5" id="KW-0863">Zinc-finger</keyword>
<reference evidence="7 8" key="1">
    <citation type="submission" date="2020-11" db="EMBL/GenBank/DDBJ databases">
        <authorList>
            <person name="Wallbank WR R."/>
            <person name="Pardo Diaz C."/>
            <person name="Kozak K."/>
            <person name="Martin S."/>
            <person name="Jiggins C."/>
            <person name="Moest M."/>
            <person name="Warren A I."/>
            <person name="Generalovic N T."/>
            <person name="Byers J.R.P. K."/>
            <person name="Montejo-Kovacevich G."/>
            <person name="Yen C E."/>
        </authorList>
    </citation>
    <scope>NUCLEOTIDE SEQUENCE [LARGE SCALE GENOMIC DNA]</scope>
</reference>
<proteinExistence type="predicted"/>
<dbReference type="Gene3D" id="3.30.160.60">
    <property type="entry name" value="Classic Zinc Finger"/>
    <property type="match status" value="5"/>
</dbReference>
<dbReference type="OrthoDB" id="6077919at2759"/>
<dbReference type="Pfam" id="PF00096">
    <property type="entry name" value="zf-C2H2"/>
    <property type="match status" value="4"/>
</dbReference>
<name>A0A7R8V6F9_HERIL</name>
<dbReference type="Proteomes" id="UP000594454">
    <property type="component" value="Chromosome 6"/>
</dbReference>
<keyword evidence="1" id="KW-0479">Metal-binding</keyword>
<dbReference type="EMBL" id="LR899014">
    <property type="protein sequence ID" value="CAD7093299.1"/>
    <property type="molecule type" value="Genomic_DNA"/>
</dbReference>
<dbReference type="PANTHER" id="PTHR24409:SF295">
    <property type="entry name" value="AZ2-RELATED"/>
    <property type="match status" value="1"/>
</dbReference>
<accession>A0A7R8V6F9</accession>
<dbReference type="InterPro" id="IPR036236">
    <property type="entry name" value="Znf_C2H2_sf"/>
</dbReference>
<keyword evidence="8" id="KW-1185">Reference proteome</keyword>
<dbReference type="InParanoid" id="A0A7R8V6F9"/>
<protein>
    <recommendedName>
        <fullName evidence="6">C2H2-type domain-containing protein</fullName>
    </recommendedName>
</protein>
<evidence type="ECO:0000256" key="3">
    <source>
        <dbReference type="ARBA" id="ARBA00022771"/>
    </source>
</evidence>
<feature type="domain" description="C2H2-type" evidence="6">
    <location>
        <begin position="76"/>
        <end position="104"/>
    </location>
</feature>
<dbReference type="Pfam" id="PF13912">
    <property type="entry name" value="zf-C2H2_6"/>
    <property type="match status" value="1"/>
</dbReference>
<dbReference type="GO" id="GO:0000981">
    <property type="term" value="F:DNA-binding transcription factor activity, RNA polymerase II-specific"/>
    <property type="evidence" value="ECO:0007669"/>
    <property type="project" value="TreeGrafter"/>
</dbReference>
<evidence type="ECO:0000256" key="4">
    <source>
        <dbReference type="ARBA" id="ARBA00022833"/>
    </source>
</evidence>
<evidence type="ECO:0000256" key="5">
    <source>
        <dbReference type="PROSITE-ProRule" id="PRU00042"/>
    </source>
</evidence>
<evidence type="ECO:0000256" key="2">
    <source>
        <dbReference type="ARBA" id="ARBA00022737"/>
    </source>
</evidence>
<keyword evidence="4" id="KW-0862">Zinc</keyword>
<evidence type="ECO:0000256" key="1">
    <source>
        <dbReference type="ARBA" id="ARBA00022723"/>
    </source>
</evidence>
<dbReference type="OMA" id="PVENCNQ"/>
<gene>
    <name evidence="7" type="ORF">HERILL_LOCUS15588</name>
</gene>
<dbReference type="PROSITE" id="PS00028">
    <property type="entry name" value="ZINC_FINGER_C2H2_1"/>
    <property type="match status" value="5"/>
</dbReference>
<dbReference type="GO" id="GO:0008270">
    <property type="term" value="F:zinc ion binding"/>
    <property type="evidence" value="ECO:0007669"/>
    <property type="project" value="UniProtKB-KW"/>
</dbReference>
<sequence>MEFRNGILNGVSRAADGTISIRKDGYEYIVSEYPKEKHIEIPSPLDESQILKCSVCDCNIIQSAVAEHMTLQHSIHKCSKCNKTFISKHLLRNHVRQAHMKDCPVCGLLVRKSFYTAHVAEHSAVKLYKCPVENCNQSFKNPSLLRQHASVHRDSGKFQSNQCPFCKLVMGNLEAHIATHLRPFPCDMCSVSYSSEDKLKAHKAQKHQPKYQCSICKKVYKTHGALSKHKRSIHSNIVHPCPTCKATYNRRDNMLAHVRRAHPNSPLIKSLKKR</sequence>
<dbReference type="GO" id="GO:0005634">
    <property type="term" value="C:nucleus"/>
    <property type="evidence" value="ECO:0007669"/>
    <property type="project" value="TreeGrafter"/>
</dbReference>
<evidence type="ECO:0000313" key="7">
    <source>
        <dbReference type="EMBL" id="CAD7093299.1"/>
    </source>
</evidence>